<sequence>MCINTSHRDQSTKAVVADILSMNNKVTPCSIAYAAVILHFCLTDIGKWNGNDFYGMEYRELYNTIIDFFKDPWLSDDAESENEKLLQWWNEKVFPHTTALVACKGAQCSSRVLHNAARLIVKVLQGLESFRVASSLYDTYQIN</sequence>
<name>A0A0D6ZZ70_9AGAR</name>
<keyword evidence="2" id="KW-1185">Reference proteome</keyword>
<dbReference type="AlphaFoldDB" id="A0A0D6ZZ70"/>
<evidence type="ECO:0000313" key="1">
    <source>
        <dbReference type="EMBL" id="KIY42833.1"/>
    </source>
</evidence>
<reference evidence="1 2" key="1">
    <citation type="journal article" date="2015" name="Fungal Genet. Biol.">
        <title>Evolution of novel wood decay mechanisms in Agaricales revealed by the genome sequences of Fistulina hepatica and Cylindrobasidium torrendii.</title>
        <authorList>
            <person name="Floudas D."/>
            <person name="Held B.W."/>
            <person name="Riley R."/>
            <person name="Nagy L.G."/>
            <person name="Koehler G."/>
            <person name="Ransdell A.S."/>
            <person name="Younus H."/>
            <person name="Chow J."/>
            <person name="Chiniquy J."/>
            <person name="Lipzen A."/>
            <person name="Tritt A."/>
            <person name="Sun H."/>
            <person name="Haridas S."/>
            <person name="LaButti K."/>
            <person name="Ohm R.A."/>
            <person name="Kues U."/>
            <person name="Blanchette R.A."/>
            <person name="Grigoriev I.V."/>
            <person name="Minto R.E."/>
            <person name="Hibbett D.S."/>
        </authorList>
    </citation>
    <scope>NUCLEOTIDE SEQUENCE [LARGE SCALE GENOMIC DNA]</scope>
    <source>
        <strain evidence="1 2">ATCC 64428</strain>
    </source>
</reference>
<evidence type="ECO:0000313" key="2">
    <source>
        <dbReference type="Proteomes" id="UP000054144"/>
    </source>
</evidence>
<dbReference type="Pfam" id="PF20414">
    <property type="entry name" value="DUF6698"/>
    <property type="match status" value="1"/>
</dbReference>
<organism evidence="1 2">
    <name type="scientific">Fistulina hepatica ATCC 64428</name>
    <dbReference type="NCBI Taxonomy" id="1128425"/>
    <lineage>
        <taxon>Eukaryota</taxon>
        <taxon>Fungi</taxon>
        <taxon>Dikarya</taxon>
        <taxon>Basidiomycota</taxon>
        <taxon>Agaricomycotina</taxon>
        <taxon>Agaricomycetes</taxon>
        <taxon>Agaricomycetidae</taxon>
        <taxon>Agaricales</taxon>
        <taxon>Fistulinaceae</taxon>
        <taxon>Fistulina</taxon>
    </lineage>
</organism>
<dbReference type="OrthoDB" id="2662502at2759"/>
<accession>A0A0D6ZZ70</accession>
<gene>
    <name evidence="1" type="ORF">FISHEDRAFT_63108</name>
</gene>
<protein>
    <submittedName>
        <fullName evidence="1">Uncharacterized protein</fullName>
    </submittedName>
</protein>
<dbReference type="InterPro" id="IPR046521">
    <property type="entry name" value="DUF6698"/>
</dbReference>
<dbReference type="EMBL" id="KN882153">
    <property type="protein sequence ID" value="KIY42833.1"/>
    <property type="molecule type" value="Genomic_DNA"/>
</dbReference>
<proteinExistence type="predicted"/>
<dbReference type="Proteomes" id="UP000054144">
    <property type="component" value="Unassembled WGS sequence"/>
</dbReference>